<dbReference type="Proteomes" id="UP000095282">
    <property type="component" value="Unplaced"/>
</dbReference>
<organism evidence="1 2">
    <name type="scientific">Caenorhabditis tropicalis</name>
    <dbReference type="NCBI Taxonomy" id="1561998"/>
    <lineage>
        <taxon>Eukaryota</taxon>
        <taxon>Metazoa</taxon>
        <taxon>Ecdysozoa</taxon>
        <taxon>Nematoda</taxon>
        <taxon>Chromadorea</taxon>
        <taxon>Rhabditida</taxon>
        <taxon>Rhabditina</taxon>
        <taxon>Rhabditomorpha</taxon>
        <taxon>Rhabditoidea</taxon>
        <taxon>Rhabditidae</taxon>
        <taxon>Peloderinae</taxon>
        <taxon>Caenorhabditis</taxon>
    </lineage>
</organism>
<name>A0A1I7TN70_9PELO</name>
<keyword evidence="1" id="KW-1185">Reference proteome</keyword>
<accession>A0A1I7TN70</accession>
<evidence type="ECO:0000313" key="1">
    <source>
        <dbReference type="Proteomes" id="UP000095282"/>
    </source>
</evidence>
<sequence>MLGNNNSNIVDVPPLYSMNFNVHLFVVQDQPMGSRWMDFYERSYYSFRKTFEDFFPQMPIHVVLEDWPVTDDNINVSCFANRTANLLVTVEGIFITIH</sequence>
<proteinExistence type="predicted"/>
<dbReference type="WBParaSite" id="Csp11.Scaffold629.g10102.t1">
    <property type="protein sequence ID" value="Csp11.Scaffold629.g10102.t1"/>
    <property type="gene ID" value="Csp11.Scaffold629.g10102"/>
</dbReference>
<reference evidence="2" key="1">
    <citation type="submission" date="2016-11" db="UniProtKB">
        <authorList>
            <consortium name="WormBaseParasite"/>
        </authorList>
    </citation>
    <scope>IDENTIFICATION</scope>
</reference>
<protein>
    <submittedName>
        <fullName evidence="2">Glycosyltransferase family 92 protein</fullName>
    </submittedName>
</protein>
<dbReference type="AlphaFoldDB" id="A0A1I7TN70"/>
<evidence type="ECO:0000313" key="2">
    <source>
        <dbReference type="WBParaSite" id="Csp11.Scaffold629.g10102.t1"/>
    </source>
</evidence>